<dbReference type="Proteomes" id="UP000243459">
    <property type="component" value="Chromosome 4"/>
</dbReference>
<gene>
    <name evidence="7" type="ORF">A4U43_C04F23590</name>
</gene>
<protein>
    <recommendedName>
        <fullName evidence="2">glutathione transferase</fullName>
        <ecNumber evidence="2">2.5.1.18</ecNumber>
    </recommendedName>
</protein>
<dbReference type="Pfam" id="PF02798">
    <property type="entry name" value="GST_N"/>
    <property type="match status" value="1"/>
</dbReference>
<dbReference type="Gene3D" id="3.40.30.10">
    <property type="entry name" value="Glutaredoxin"/>
    <property type="match status" value="1"/>
</dbReference>
<dbReference type="PROSITE" id="PS50405">
    <property type="entry name" value="GST_CTER"/>
    <property type="match status" value="1"/>
</dbReference>
<dbReference type="InterPro" id="IPR004045">
    <property type="entry name" value="Glutathione_S-Trfase_N"/>
</dbReference>
<dbReference type="FunFam" id="1.20.1050.10:FF:000004">
    <property type="entry name" value="Glutathione S-transferase F2"/>
    <property type="match status" value="1"/>
</dbReference>
<dbReference type="OrthoDB" id="422574at2759"/>
<dbReference type="EC" id="2.5.1.18" evidence="2"/>
<comment type="similarity">
    <text evidence="1">Belongs to the GST superfamily. Phi family.</text>
</comment>
<dbReference type="SFLD" id="SFLDG00358">
    <property type="entry name" value="Main_(cytGST)"/>
    <property type="match status" value="1"/>
</dbReference>
<dbReference type="Pfam" id="PF00043">
    <property type="entry name" value="GST_C"/>
    <property type="match status" value="1"/>
</dbReference>
<dbReference type="InterPro" id="IPR036249">
    <property type="entry name" value="Thioredoxin-like_sf"/>
</dbReference>
<dbReference type="InterPro" id="IPR034347">
    <property type="entry name" value="GST_Phi_C"/>
</dbReference>
<feature type="domain" description="GST N-terminal" evidence="5">
    <location>
        <begin position="3"/>
        <end position="84"/>
    </location>
</feature>
<feature type="domain" description="GST C-terminal" evidence="6">
    <location>
        <begin position="92"/>
        <end position="222"/>
    </location>
</feature>
<evidence type="ECO:0000313" key="8">
    <source>
        <dbReference type="Proteomes" id="UP000243459"/>
    </source>
</evidence>
<dbReference type="GO" id="GO:0005737">
    <property type="term" value="C:cytoplasm"/>
    <property type="evidence" value="ECO:0007669"/>
    <property type="project" value="TreeGrafter"/>
</dbReference>
<dbReference type="InterPro" id="IPR036282">
    <property type="entry name" value="Glutathione-S-Trfase_C_sf"/>
</dbReference>
<evidence type="ECO:0000256" key="2">
    <source>
        <dbReference type="ARBA" id="ARBA00012452"/>
    </source>
</evidence>
<dbReference type="PROSITE" id="PS50404">
    <property type="entry name" value="GST_NTER"/>
    <property type="match status" value="1"/>
</dbReference>
<dbReference type="InterPro" id="IPR004046">
    <property type="entry name" value="GST_C"/>
</dbReference>
<dbReference type="GO" id="GO:0004364">
    <property type="term" value="F:glutathione transferase activity"/>
    <property type="evidence" value="ECO:0007669"/>
    <property type="project" value="UniProtKB-EC"/>
</dbReference>
<keyword evidence="8" id="KW-1185">Reference proteome</keyword>
<evidence type="ECO:0000313" key="7">
    <source>
        <dbReference type="EMBL" id="ONK72822.1"/>
    </source>
</evidence>
<dbReference type="InterPro" id="IPR040079">
    <property type="entry name" value="Glutathione_S-Trfase"/>
</dbReference>
<dbReference type="SFLD" id="SFLDS00019">
    <property type="entry name" value="Glutathione_Transferase_(cytos"/>
    <property type="match status" value="1"/>
</dbReference>
<reference evidence="8" key="1">
    <citation type="journal article" date="2017" name="Nat. Commun.">
        <title>The asparagus genome sheds light on the origin and evolution of a young Y chromosome.</title>
        <authorList>
            <person name="Harkess A."/>
            <person name="Zhou J."/>
            <person name="Xu C."/>
            <person name="Bowers J.E."/>
            <person name="Van der Hulst R."/>
            <person name="Ayyampalayam S."/>
            <person name="Mercati F."/>
            <person name="Riccardi P."/>
            <person name="McKain M.R."/>
            <person name="Kakrana A."/>
            <person name="Tang H."/>
            <person name="Ray J."/>
            <person name="Groenendijk J."/>
            <person name="Arikit S."/>
            <person name="Mathioni S.M."/>
            <person name="Nakano M."/>
            <person name="Shan H."/>
            <person name="Telgmann-Rauber A."/>
            <person name="Kanno A."/>
            <person name="Yue Z."/>
            <person name="Chen H."/>
            <person name="Li W."/>
            <person name="Chen Y."/>
            <person name="Xu X."/>
            <person name="Zhang Y."/>
            <person name="Luo S."/>
            <person name="Chen H."/>
            <person name="Gao J."/>
            <person name="Mao Z."/>
            <person name="Pires J.C."/>
            <person name="Luo M."/>
            <person name="Kudrna D."/>
            <person name="Wing R.A."/>
            <person name="Meyers B.C."/>
            <person name="Yi K."/>
            <person name="Kong H."/>
            <person name="Lavrijsen P."/>
            <person name="Sunseri F."/>
            <person name="Falavigna A."/>
            <person name="Ye Y."/>
            <person name="Leebens-Mack J.H."/>
            <person name="Chen G."/>
        </authorList>
    </citation>
    <scope>NUCLEOTIDE SEQUENCE [LARGE SCALE GENOMIC DNA]</scope>
    <source>
        <strain evidence="8">cv. DH0086</strain>
    </source>
</reference>
<name>A0A5P1F3T1_ASPOF</name>
<dbReference type="OMA" id="QREAWTY"/>
<dbReference type="SUPFAM" id="SSF47616">
    <property type="entry name" value="GST C-terminal domain-like"/>
    <property type="match status" value="1"/>
</dbReference>
<dbReference type="Gramene" id="ONK72822">
    <property type="protein sequence ID" value="ONK72822"/>
    <property type="gene ID" value="A4U43_C04F23590"/>
</dbReference>
<sequence length="225" mass="25405">MAPAVTVFGSPTSSEVARVLTCLFEKNVEFRLVRADSFKGQKRQPDYLKLQPCGQALTFVDEGLTMVDSRAIIRHIGEKYADKGTKSLVGSGTLERASIEQWLLNEAQIFDPPSSALIFHLAFAPFAGVEEDEELVEQSEKKLINVLDVYEKRLGHSAYLAGNSFSLADLSHLPNAHKLMKIPRCRSMFESKGRVMKWWDMISSRTSWRKVVEMQKEPPMRVLSL</sequence>
<dbReference type="GO" id="GO:0006749">
    <property type="term" value="P:glutathione metabolic process"/>
    <property type="evidence" value="ECO:0007669"/>
    <property type="project" value="TreeGrafter"/>
</dbReference>
<organism evidence="7 8">
    <name type="scientific">Asparagus officinalis</name>
    <name type="common">Garden asparagus</name>
    <dbReference type="NCBI Taxonomy" id="4686"/>
    <lineage>
        <taxon>Eukaryota</taxon>
        <taxon>Viridiplantae</taxon>
        <taxon>Streptophyta</taxon>
        <taxon>Embryophyta</taxon>
        <taxon>Tracheophyta</taxon>
        <taxon>Spermatophyta</taxon>
        <taxon>Magnoliopsida</taxon>
        <taxon>Liliopsida</taxon>
        <taxon>Asparagales</taxon>
        <taxon>Asparagaceae</taxon>
        <taxon>Asparagoideae</taxon>
        <taxon>Asparagus</taxon>
    </lineage>
</organism>
<dbReference type="InterPro" id="IPR010987">
    <property type="entry name" value="Glutathione-S-Trfase_C-like"/>
</dbReference>
<evidence type="ECO:0000259" key="6">
    <source>
        <dbReference type="PROSITE" id="PS50405"/>
    </source>
</evidence>
<evidence type="ECO:0000256" key="4">
    <source>
        <dbReference type="ARBA" id="ARBA00047960"/>
    </source>
</evidence>
<dbReference type="FunFam" id="3.40.30.10:FF:000016">
    <property type="entry name" value="Glutathione S-transferase F2"/>
    <property type="match status" value="1"/>
</dbReference>
<dbReference type="SUPFAM" id="SSF52833">
    <property type="entry name" value="Thioredoxin-like"/>
    <property type="match status" value="1"/>
</dbReference>
<dbReference type="Gene3D" id="1.20.1050.10">
    <property type="match status" value="1"/>
</dbReference>
<dbReference type="PANTHER" id="PTHR43900:SF79">
    <property type="entry name" value="GLUTATHIONE S-TRANSFERASE"/>
    <property type="match status" value="1"/>
</dbReference>
<dbReference type="AlphaFoldDB" id="A0A5P1F3T1"/>
<proteinExistence type="inferred from homology"/>
<evidence type="ECO:0000259" key="5">
    <source>
        <dbReference type="PROSITE" id="PS50404"/>
    </source>
</evidence>
<comment type="catalytic activity">
    <reaction evidence="4">
        <text>RX + glutathione = an S-substituted glutathione + a halide anion + H(+)</text>
        <dbReference type="Rhea" id="RHEA:16437"/>
        <dbReference type="ChEBI" id="CHEBI:15378"/>
        <dbReference type="ChEBI" id="CHEBI:16042"/>
        <dbReference type="ChEBI" id="CHEBI:17792"/>
        <dbReference type="ChEBI" id="CHEBI:57925"/>
        <dbReference type="ChEBI" id="CHEBI:90779"/>
        <dbReference type="EC" id="2.5.1.18"/>
    </reaction>
</comment>
<evidence type="ECO:0000256" key="3">
    <source>
        <dbReference type="ARBA" id="ARBA00022679"/>
    </source>
</evidence>
<dbReference type="CDD" id="cd03187">
    <property type="entry name" value="GST_C_Phi"/>
    <property type="match status" value="1"/>
</dbReference>
<evidence type="ECO:0000256" key="1">
    <source>
        <dbReference type="ARBA" id="ARBA00010128"/>
    </source>
</evidence>
<accession>A0A5P1F3T1</accession>
<dbReference type="EMBL" id="CM007384">
    <property type="protein sequence ID" value="ONK72822.1"/>
    <property type="molecule type" value="Genomic_DNA"/>
</dbReference>
<keyword evidence="3" id="KW-0808">Transferase</keyword>
<dbReference type="PANTHER" id="PTHR43900">
    <property type="entry name" value="GLUTATHIONE S-TRANSFERASE RHO"/>
    <property type="match status" value="1"/>
</dbReference>
<dbReference type="SFLD" id="SFLDG01154">
    <property type="entry name" value="Main.5:_Phi-like"/>
    <property type="match status" value="1"/>
</dbReference>
<dbReference type="GO" id="GO:0043295">
    <property type="term" value="F:glutathione binding"/>
    <property type="evidence" value="ECO:0007669"/>
    <property type="project" value="TreeGrafter"/>
</dbReference>
<dbReference type="GO" id="GO:0009635">
    <property type="term" value="P:response to herbicide"/>
    <property type="evidence" value="ECO:0007669"/>
    <property type="project" value="UniProtKB-ARBA"/>
</dbReference>